<dbReference type="OrthoDB" id="6475849at2759"/>
<keyword evidence="1" id="KW-1133">Transmembrane helix</keyword>
<feature type="transmembrane region" description="Helical" evidence="1">
    <location>
        <begin position="6"/>
        <end position="24"/>
    </location>
</feature>
<keyword evidence="4" id="KW-1185">Reference proteome</keyword>
<evidence type="ECO:0000313" key="3">
    <source>
        <dbReference type="EMBL" id="GCB79397.1"/>
    </source>
</evidence>
<dbReference type="Proteomes" id="UP000288216">
    <property type="component" value="Unassembled WGS sequence"/>
</dbReference>
<dbReference type="PROSITE" id="PS51885">
    <property type="entry name" value="NEPRILYSIN"/>
    <property type="match status" value="1"/>
</dbReference>
<dbReference type="InterPro" id="IPR042089">
    <property type="entry name" value="Peptidase_M13_dom_2"/>
</dbReference>
<keyword evidence="1" id="KW-0472">Membrane</keyword>
<keyword evidence="1" id="KW-0812">Transmembrane</keyword>
<evidence type="ECO:0000256" key="1">
    <source>
        <dbReference type="SAM" id="Phobius"/>
    </source>
</evidence>
<evidence type="ECO:0000259" key="2">
    <source>
        <dbReference type="Pfam" id="PF05649"/>
    </source>
</evidence>
<dbReference type="AlphaFoldDB" id="A0A401Q1V9"/>
<feature type="domain" description="Peptidase M13 N-terminal" evidence="2">
    <location>
        <begin position="57"/>
        <end position="175"/>
    </location>
</feature>
<evidence type="ECO:0000313" key="4">
    <source>
        <dbReference type="Proteomes" id="UP000288216"/>
    </source>
</evidence>
<dbReference type="InterPro" id="IPR000718">
    <property type="entry name" value="Peptidase_M13"/>
</dbReference>
<dbReference type="EMBL" id="BFAA01017302">
    <property type="protein sequence ID" value="GCB79397.1"/>
    <property type="molecule type" value="Genomic_DNA"/>
</dbReference>
<dbReference type="Pfam" id="PF05649">
    <property type="entry name" value="Peptidase_M13_N"/>
    <property type="match status" value="1"/>
</dbReference>
<dbReference type="InterPro" id="IPR008753">
    <property type="entry name" value="Peptidase_M13_N"/>
</dbReference>
<dbReference type="GO" id="GO:0006508">
    <property type="term" value="P:proteolysis"/>
    <property type="evidence" value="ECO:0007669"/>
    <property type="project" value="InterPro"/>
</dbReference>
<protein>
    <recommendedName>
        <fullName evidence="2">Peptidase M13 N-terminal domain-containing protein</fullName>
    </recommendedName>
</protein>
<dbReference type="STRING" id="75743.A0A401Q1V9"/>
<dbReference type="SUPFAM" id="SSF55486">
    <property type="entry name" value="Metalloproteases ('zincins'), catalytic domain"/>
    <property type="match status" value="1"/>
</dbReference>
<proteinExistence type="predicted"/>
<dbReference type="GO" id="GO:0004222">
    <property type="term" value="F:metalloendopeptidase activity"/>
    <property type="evidence" value="ECO:0007669"/>
    <property type="project" value="InterPro"/>
</dbReference>
<comment type="caution">
    <text evidence="3">The sequence shown here is derived from an EMBL/GenBank/DDBJ whole genome shotgun (WGS) entry which is preliminary data.</text>
</comment>
<name>A0A401Q1V9_SCYTO</name>
<gene>
    <name evidence="3" type="ORF">scyTo_0020778</name>
</gene>
<accession>A0A401Q1V9</accession>
<sequence length="180" mass="20064">MSVGIYILICLVYVSVLITGISDYEDIGHPHLDVCSLPLPVIERAKSPLLRGAALKKKILSSPENTTLNTTSEAERKSQRYYQACMNEQKIEELQGQPLLDIINKLGGWNITKPWDKENFQEVLQSVTAHYRTSPFLSIYISTDSKNSNSNVIQVDQSGLGLPSRDYYLNTTTNEKVGGA</sequence>
<dbReference type="Gene3D" id="1.10.1380.10">
    <property type="entry name" value="Neutral endopeptidase , domain2"/>
    <property type="match status" value="1"/>
</dbReference>
<organism evidence="3 4">
    <name type="scientific">Scyliorhinus torazame</name>
    <name type="common">Cloudy catshark</name>
    <name type="synonym">Catulus torazame</name>
    <dbReference type="NCBI Taxonomy" id="75743"/>
    <lineage>
        <taxon>Eukaryota</taxon>
        <taxon>Metazoa</taxon>
        <taxon>Chordata</taxon>
        <taxon>Craniata</taxon>
        <taxon>Vertebrata</taxon>
        <taxon>Chondrichthyes</taxon>
        <taxon>Elasmobranchii</taxon>
        <taxon>Galeomorphii</taxon>
        <taxon>Galeoidea</taxon>
        <taxon>Carcharhiniformes</taxon>
        <taxon>Scyliorhinidae</taxon>
        <taxon>Scyliorhinus</taxon>
    </lineage>
</organism>
<reference evidence="3 4" key="1">
    <citation type="journal article" date="2018" name="Nat. Ecol. Evol.">
        <title>Shark genomes provide insights into elasmobranch evolution and the origin of vertebrates.</title>
        <authorList>
            <person name="Hara Y"/>
            <person name="Yamaguchi K"/>
            <person name="Onimaru K"/>
            <person name="Kadota M"/>
            <person name="Koyanagi M"/>
            <person name="Keeley SD"/>
            <person name="Tatsumi K"/>
            <person name="Tanaka K"/>
            <person name="Motone F"/>
            <person name="Kageyama Y"/>
            <person name="Nozu R"/>
            <person name="Adachi N"/>
            <person name="Nishimura O"/>
            <person name="Nakagawa R"/>
            <person name="Tanegashima C"/>
            <person name="Kiyatake I"/>
            <person name="Matsumoto R"/>
            <person name="Murakumo K"/>
            <person name="Nishida K"/>
            <person name="Terakita A"/>
            <person name="Kuratani S"/>
            <person name="Sato K"/>
            <person name="Hyodo S Kuraku.S."/>
        </authorList>
    </citation>
    <scope>NUCLEOTIDE SEQUENCE [LARGE SCALE GENOMIC DNA]</scope>
</reference>